<evidence type="ECO:0000256" key="4">
    <source>
        <dbReference type="ARBA" id="ARBA00022475"/>
    </source>
</evidence>
<dbReference type="RefSeq" id="WP_132193424.1">
    <property type="nucleotide sequence ID" value="NZ_SMKY01000006.1"/>
</dbReference>
<dbReference type="PANTHER" id="PTHR43297:SF2">
    <property type="entry name" value="DIPEPTIDE TRANSPORT ATP-BINDING PROTEIN DPPD"/>
    <property type="match status" value="1"/>
</dbReference>
<proteinExistence type="inferred from homology"/>
<comment type="subcellular location">
    <subcellularLocation>
        <location evidence="1">Cell membrane</location>
        <topology evidence="1">Peripheral membrane protein</topology>
    </subcellularLocation>
</comment>
<dbReference type="InterPro" id="IPR003439">
    <property type="entry name" value="ABC_transporter-like_ATP-bd"/>
</dbReference>
<evidence type="ECO:0000313" key="9">
    <source>
        <dbReference type="EMBL" id="TDD91104.1"/>
    </source>
</evidence>
<dbReference type="SMART" id="SM00382">
    <property type="entry name" value="AAA"/>
    <property type="match status" value="1"/>
</dbReference>
<dbReference type="FunFam" id="3.40.50.300:FF:000016">
    <property type="entry name" value="Oligopeptide ABC transporter ATP-binding component"/>
    <property type="match status" value="1"/>
</dbReference>
<protein>
    <submittedName>
        <fullName evidence="9">ABC transporter ATP-binding protein</fullName>
    </submittedName>
</protein>
<keyword evidence="5" id="KW-0547">Nucleotide-binding</keyword>
<evidence type="ECO:0000256" key="7">
    <source>
        <dbReference type="ARBA" id="ARBA00023136"/>
    </source>
</evidence>
<keyword evidence="6 9" id="KW-0067">ATP-binding</keyword>
<dbReference type="AlphaFoldDB" id="A0A4R5C2N6"/>
<comment type="similarity">
    <text evidence="2">Belongs to the ABC transporter superfamily.</text>
</comment>
<dbReference type="GO" id="GO:0005524">
    <property type="term" value="F:ATP binding"/>
    <property type="evidence" value="ECO:0007669"/>
    <property type="project" value="UniProtKB-KW"/>
</dbReference>
<evidence type="ECO:0000313" key="10">
    <source>
        <dbReference type="Proteomes" id="UP000295578"/>
    </source>
</evidence>
<dbReference type="Proteomes" id="UP000295578">
    <property type="component" value="Unassembled WGS sequence"/>
</dbReference>
<dbReference type="EMBL" id="SMKY01000006">
    <property type="protein sequence ID" value="TDD91104.1"/>
    <property type="molecule type" value="Genomic_DNA"/>
</dbReference>
<keyword evidence="4" id="KW-1003">Cell membrane</keyword>
<dbReference type="SUPFAM" id="SSF52540">
    <property type="entry name" value="P-loop containing nucleoside triphosphate hydrolases"/>
    <property type="match status" value="1"/>
</dbReference>
<organism evidence="9 10">
    <name type="scientific">Actinomadura darangshiensis</name>
    <dbReference type="NCBI Taxonomy" id="705336"/>
    <lineage>
        <taxon>Bacteria</taxon>
        <taxon>Bacillati</taxon>
        <taxon>Actinomycetota</taxon>
        <taxon>Actinomycetes</taxon>
        <taxon>Streptosporangiales</taxon>
        <taxon>Thermomonosporaceae</taxon>
        <taxon>Actinomadura</taxon>
    </lineage>
</organism>
<dbReference type="GO" id="GO:0016887">
    <property type="term" value="F:ATP hydrolysis activity"/>
    <property type="evidence" value="ECO:0007669"/>
    <property type="project" value="InterPro"/>
</dbReference>
<evidence type="ECO:0000256" key="3">
    <source>
        <dbReference type="ARBA" id="ARBA00022448"/>
    </source>
</evidence>
<dbReference type="Pfam" id="PF08352">
    <property type="entry name" value="oligo_HPY"/>
    <property type="match status" value="1"/>
</dbReference>
<dbReference type="CDD" id="cd03257">
    <property type="entry name" value="ABC_NikE_OppD_transporters"/>
    <property type="match status" value="1"/>
</dbReference>
<sequence>MDDSPLLTVEDLSTEIHTSRGPFKAVDGVSFTVRPGEMFGIVGESGSGKSVLGRTVMGLYTSGPTMTVTGKVVLDGTDVHALTAAGRRRLWRSDVGMVFQDPATALNPVKKIGRHLTEGMRGLSRTAARTRAEELLRLVGIPEPRRRLGQYPHELSGGMRQRVVIAIALAGEPSLLIADEPTTALDVTVQKQILDLLGRLQAELGTAIVLISHNLAVVAGRADRVAVMYAGRLAELAPAAALFAGPRHPYTEALLASVPRLADPPHSPLQAIDGAPPDMAAPPPGCRFAPRCRYASDACETSPALVADHGHAYACHHPVSSIGGA</sequence>
<keyword evidence="10" id="KW-1185">Reference proteome</keyword>
<evidence type="ECO:0000259" key="8">
    <source>
        <dbReference type="PROSITE" id="PS50893"/>
    </source>
</evidence>
<dbReference type="InterPro" id="IPR017871">
    <property type="entry name" value="ABC_transporter-like_CS"/>
</dbReference>
<dbReference type="Pfam" id="PF00005">
    <property type="entry name" value="ABC_tran"/>
    <property type="match status" value="1"/>
</dbReference>
<dbReference type="PROSITE" id="PS00211">
    <property type="entry name" value="ABC_TRANSPORTER_1"/>
    <property type="match status" value="1"/>
</dbReference>
<keyword evidence="7" id="KW-0472">Membrane</keyword>
<dbReference type="GO" id="GO:0015833">
    <property type="term" value="P:peptide transport"/>
    <property type="evidence" value="ECO:0007669"/>
    <property type="project" value="InterPro"/>
</dbReference>
<name>A0A4R5C2N6_9ACTN</name>
<dbReference type="Gene3D" id="3.40.50.300">
    <property type="entry name" value="P-loop containing nucleotide triphosphate hydrolases"/>
    <property type="match status" value="1"/>
</dbReference>
<dbReference type="GO" id="GO:0005886">
    <property type="term" value="C:plasma membrane"/>
    <property type="evidence" value="ECO:0007669"/>
    <property type="project" value="UniProtKB-SubCell"/>
</dbReference>
<dbReference type="InterPro" id="IPR013563">
    <property type="entry name" value="Oligopep_ABC_C"/>
</dbReference>
<dbReference type="InterPro" id="IPR050388">
    <property type="entry name" value="ABC_Ni/Peptide_Import"/>
</dbReference>
<evidence type="ECO:0000256" key="2">
    <source>
        <dbReference type="ARBA" id="ARBA00005417"/>
    </source>
</evidence>
<dbReference type="InterPro" id="IPR003593">
    <property type="entry name" value="AAA+_ATPase"/>
</dbReference>
<evidence type="ECO:0000256" key="6">
    <source>
        <dbReference type="ARBA" id="ARBA00022840"/>
    </source>
</evidence>
<dbReference type="InterPro" id="IPR027417">
    <property type="entry name" value="P-loop_NTPase"/>
</dbReference>
<dbReference type="NCBIfam" id="TIGR01727">
    <property type="entry name" value="oligo_HPY"/>
    <property type="match status" value="1"/>
</dbReference>
<gene>
    <name evidence="9" type="ORF">E1293_02750</name>
</gene>
<evidence type="ECO:0000256" key="1">
    <source>
        <dbReference type="ARBA" id="ARBA00004202"/>
    </source>
</evidence>
<dbReference type="PROSITE" id="PS50893">
    <property type="entry name" value="ABC_TRANSPORTER_2"/>
    <property type="match status" value="1"/>
</dbReference>
<accession>A0A4R5C2N6</accession>
<reference evidence="9 10" key="1">
    <citation type="submission" date="2019-03" db="EMBL/GenBank/DDBJ databases">
        <title>Draft genome sequences of novel Actinobacteria.</title>
        <authorList>
            <person name="Sahin N."/>
            <person name="Ay H."/>
            <person name="Saygin H."/>
        </authorList>
    </citation>
    <scope>NUCLEOTIDE SEQUENCE [LARGE SCALE GENOMIC DNA]</scope>
    <source>
        <strain evidence="9 10">DSM 45941</strain>
    </source>
</reference>
<comment type="caution">
    <text evidence="9">The sequence shown here is derived from an EMBL/GenBank/DDBJ whole genome shotgun (WGS) entry which is preliminary data.</text>
</comment>
<evidence type="ECO:0000256" key="5">
    <source>
        <dbReference type="ARBA" id="ARBA00022741"/>
    </source>
</evidence>
<dbReference type="PANTHER" id="PTHR43297">
    <property type="entry name" value="OLIGOPEPTIDE TRANSPORT ATP-BINDING PROTEIN APPD"/>
    <property type="match status" value="1"/>
</dbReference>
<keyword evidence="3" id="KW-0813">Transport</keyword>
<dbReference type="OrthoDB" id="9809030at2"/>
<feature type="domain" description="ABC transporter" evidence="8">
    <location>
        <begin position="7"/>
        <end position="255"/>
    </location>
</feature>